<evidence type="ECO:0000256" key="1">
    <source>
        <dbReference type="SAM" id="MobiDB-lite"/>
    </source>
</evidence>
<feature type="region of interest" description="Disordered" evidence="1">
    <location>
        <begin position="112"/>
        <end position="131"/>
    </location>
</feature>
<evidence type="ECO:0000313" key="3">
    <source>
        <dbReference type="Proteomes" id="UP000198926"/>
    </source>
</evidence>
<organism evidence="2 3">
    <name type="scientific">Yoonia litorea</name>
    <dbReference type="NCBI Taxonomy" id="1123755"/>
    <lineage>
        <taxon>Bacteria</taxon>
        <taxon>Pseudomonadati</taxon>
        <taxon>Pseudomonadota</taxon>
        <taxon>Alphaproteobacteria</taxon>
        <taxon>Rhodobacterales</taxon>
        <taxon>Paracoccaceae</taxon>
        <taxon>Yoonia</taxon>
    </lineage>
</organism>
<dbReference type="InterPro" id="IPR029024">
    <property type="entry name" value="TerB-like"/>
</dbReference>
<reference evidence="2 3" key="1">
    <citation type="submission" date="2016-10" db="EMBL/GenBank/DDBJ databases">
        <authorList>
            <person name="de Groot N.N."/>
        </authorList>
    </citation>
    <scope>NUCLEOTIDE SEQUENCE [LARGE SCALE GENOMIC DNA]</scope>
    <source>
        <strain evidence="2 3">DSM 29433</strain>
    </source>
</reference>
<dbReference type="AlphaFoldDB" id="A0A1I6MZY4"/>
<keyword evidence="3" id="KW-1185">Reference proteome</keyword>
<dbReference type="SUPFAM" id="SSF158682">
    <property type="entry name" value="TerB-like"/>
    <property type="match status" value="1"/>
</dbReference>
<dbReference type="RefSeq" id="WP_131802595.1">
    <property type="nucleotide sequence ID" value="NZ_FOZM01000003.1"/>
</dbReference>
<feature type="region of interest" description="Disordered" evidence="1">
    <location>
        <begin position="40"/>
        <end position="61"/>
    </location>
</feature>
<proteinExistence type="predicted"/>
<name>A0A1I6MZY4_9RHOB</name>
<protein>
    <submittedName>
        <fullName evidence="2">Uncharacterized membrane protein YebE, DUF533 family</fullName>
    </submittedName>
</protein>
<gene>
    <name evidence="2" type="ORF">SAMN05444714_2786</name>
</gene>
<dbReference type="CDD" id="cd07177">
    <property type="entry name" value="terB_like"/>
    <property type="match status" value="1"/>
</dbReference>
<dbReference type="STRING" id="1123755.SAMN05444714_2786"/>
<dbReference type="InterPro" id="IPR007486">
    <property type="entry name" value="YebE"/>
</dbReference>
<dbReference type="EMBL" id="FOZM01000003">
    <property type="protein sequence ID" value="SFS21275.1"/>
    <property type="molecule type" value="Genomic_DNA"/>
</dbReference>
<sequence length="249" mass="26025">MSIKRMVTKLALAFAAKKGVEIFNNAGGVDGVRDMLAGRKAPPQPDTQTAGMHGRIGGTRAAGTGGLGNILDSLGHAGATNGRESGVTGQVSPLNQSLGGLFGTLAAALGHQSQPEQAASKLEEEFETSDITRDEEAKPLVRAMVQMARADGNIDDQEKSALFDILQDATTQEQATLQDALHEPINPKAIADDTPPHARKQVYTAALLVGDPEHPNEKQFLASLGSNLGLNDREVAALHDAVGKPQLAA</sequence>
<dbReference type="OrthoDB" id="7866618at2"/>
<dbReference type="Gene3D" id="1.10.3680.10">
    <property type="entry name" value="TerB-like"/>
    <property type="match status" value="1"/>
</dbReference>
<dbReference type="CDD" id="cd07178">
    <property type="entry name" value="terB_like_YebE"/>
    <property type="match status" value="1"/>
</dbReference>
<dbReference type="Pfam" id="PF04391">
    <property type="entry name" value="DUF533"/>
    <property type="match status" value="1"/>
</dbReference>
<accession>A0A1I6MZY4</accession>
<evidence type="ECO:0000313" key="2">
    <source>
        <dbReference type="EMBL" id="SFS21275.1"/>
    </source>
</evidence>
<dbReference type="Proteomes" id="UP000198926">
    <property type="component" value="Unassembled WGS sequence"/>
</dbReference>